<dbReference type="Proteomes" id="UP001373714">
    <property type="component" value="Unassembled WGS sequence"/>
</dbReference>
<gene>
    <name evidence="2" type="ORF">TWF730_009007</name>
</gene>
<comment type="caution">
    <text evidence="2">The sequence shown here is derived from an EMBL/GenBank/DDBJ whole genome shotgun (WGS) entry which is preliminary data.</text>
</comment>
<reference evidence="2 3" key="1">
    <citation type="submission" date="2019-10" db="EMBL/GenBank/DDBJ databases">
        <authorList>
            <person name="Palmer J.M."/>
        </authorList>
    </citation>
    <scope>NUCLEOTIDE SEQUENCE [LARGE SCALE GENOMIC DNA]</scope>
    <source>
        <strain evidence="2 3">TWF730</strain>
    </source>
</reference>
<feature type="region of interest" description="Disordered" evidence="1">
    <location>
        <begin position="29"/>
        <end position="118"/>
    </location>
</feature>
<protein>
    <submittedName>
        <fullName evidence="2">Uncharacterized protein</fullName>
    </submittedName>
</protein>
<organism evidence="2 3">
    <name type="scientific">Orbilia blumenaviensis</name>
    <dbReference type="NCBI Taxonomy" id="1796055"/>
    <lineage>
        <taxon>Eukaryota</taxon>
        <taxon>Fungi</taxon>
        <taxon>Dikarya</taxon>
        <taxon>Ascomycota</taxon>
        <taxon>Pezizomycotina</taxon>
        <taxon>Orbiliomycetes</taxon>
        <taxon>Orbiliales</taxon>
        <taxon>Orbiliaceae</taxon>
        <taxon>Orbilia</taxon>
    </lineage>
</organism>
<dbReference type="EMBL" id="JAVHNS010000006">
    <property type="protein sequence ID" value="KAK6352175.1"/>
    <property type="molecule type" value="Genomic_DNA"/>
</dbReference>
<proteinExistence type="predicted"/>
<evidence type="ECO:0000313" key="3">
    <source>
        <dbReference type="Proteomes" id="UP001373714"/>
    </source>
</evidence>
<evidence type="ECO:0000256" key="1">
    <source>
        <dbReference type="SAM" id="MobiDB-lite"/>
    </source>
</evidence>
<keyword evidence="3" id="KW-1185">Reference proteome</keyword>
<sequence length="249" mass="26530">MKTAGDRNSLGGSQQLLPVYQARCGILKRRRSSHAAQRQPPNGMRNIAEGLAQMKLTEAYNKPAKGPSSPTSYIVGPSTDGSKLHDSFPEGGDDMCIDVPPSNTVSKGPNGSGVRSGDTAICAEDGVVDEFRIDVEIEADNTPVINGGVRIDDNSNLESGTASAQPSGEYVSTDASVWSGDSGNDPIASVEIVRGWSPPLGVMNLSQGPGSPPDTQRSSFYLQDQYGRRLSLQLDDFDRMFPLQDSRTP</sequence>
<accession>A0AAV9V070</accession>
<name>A0AAV9V070_9PEZI</name>
<dbReference type="AlphaFoldDB" id="A0AAV9V070"/>
<evidence type="ECO:0000313" key="2">
    <source>
        <dbReference type="EMBL" id="KAK6352175.1"/>
    </source>
</evidence>